<keyword evidence="7" id="KW-1185">Reference proteome</keyword>
<dbReference type="PROSITE" id="PS51078">
    <property type="entry name" value="ICLR_ED"/>
    <property type="match status" value="1"/>
</dbReference>
<name>A0ABY4QVB2_9ACTN</name>
<feature type="domain" description="IclR-ED" evidence="5">
    <location>
        <begin position="77"/>
        <end position="257"/>
    </location>
</feature>
<dbReference type="InterPro" id="IPR005471">
    <property type="entry name" value="Tscrpt_reg_IclR_N"/>
</dbReference>
<dbReference type="InterPro" id="IPR029016">
    <property type="entry name" value="GAF-like_dom_sf"/>
</dbReference>
<evidence type="ECO:0000256" key="3">
    <source>
        <dbReference type="ARBA" id="ARBA00023163"/>
    </source>
</evidence>
<feature type="domain" description="HTH iclR-type" evidence="4">
    <location>
        <begin position="15"/>
        <end position="76"/>
    </location>
</feature>
<gene>
    <name evidence="6" type="ORF">M6D93_11730</name>
</gene>
<evidence type="ECO:0000313" key="6">
    <source>
        <dbReference type="EMBL" id="UQX86976.1"/>
    </source>
</evidence>
<dbReference type="Pfam" id="PF09339">
    <property type="entry name" value="HTH_IclR"/>
    <property type="match status" value="1"/>
</dbReference>
<dbReference type="EMBL" id="CP097332">
    <property type="protein sequence ID" value="UQX86976.1"/>
    <property type="molecule type" value="Genomic_DNA"/>
</dbReference>
<accession>A0ABY4QVB2</accession>
<dbReference type="InterPro" id="IPR014757">
    <property type="entry name" value="Tscrpt_reg_IclR_C"/>
</dbReference>
<evidence type="ECO:0000313" key="7">
    <source>
        <dbReference type="Proteomes" id="UP001056336"/>
    </source>
</evidence>
<evidence type="ECO:0000259" key="4">
    <source>
        <dbReference type="PROSITE" id="PS51077"/>
    </source>
</evidence>
<dbReference type="InterPro" id="IPR050707">
    <property type="entry name" value="HTH_MetabolicPath_Reg"/>
</dbReference>
<organism evidence="6 7">
    <name type="scientific">Jatrophihabitans telluris</name>
    <dbReference type="NCBI Taxonomy" id="2038343"/>
    <lineage>
        <taxon>Bacteria</taxon>
        <taxon>Bacillati</taxon>
        <taxon>Actinomycetota</taxon>
        <taxon>Actinomycetes</taxon>
        <taxon>Jatrophihabitantales</taxon>
        <taxon>Jatrophihabitantaceae</taxon>
        <taxon>Jatrophihabitans</taxon>
    </lineage>
</organism>
<proteinExistence type="predicted"/>
<dbReference type="PANTHER" id="PTHR30136:SF24">
    <property type="entry name" value="HTH-TYPE TRANSCRIPTIONAL REPRESSOR ALLR"/>
    <property type="match status" value="1"/>
</dbReference>
<evidence type="ECO:0000256" key="1">
    <source>
        <dbReference type="ARBA" id="ARBA00023015"/>
    </source>
</evidence>
<dbReference type="SUPFAM" id="SSF46785">
    <property type="entry name" value="Winged helix' DNA-binding domain"/>
    <property type="match status" value="1"/>
</dbReference>
<dbReference type="SMART" id="SM00346">
    <property type="entry name" value="HTH_ICLR"/>
    <property type="match status" value="1"/>
</dbReference>
<keyword evidence="1" id="KW-0805">Transcription regulation</keyword>
<keyword evidence="3" id="KW-0804">Transcription</keyword>
<dbReference type="PROSITE" id="PS51077">
    <property type="entry name" value="HTH_ICLR"/>
    <property type="match status" value="1"/>
</dbReference>
<evidence type="ECO:0000259" key="5">
    <source>
        <dbReference type="PROSITE" id="PS51078"/>
    </source>
</evidence>
<dbReference type="InterPro" id="IPR036390">
    <property type="entry name" value="WH_DNA-bd_sf"/>
</dbReference>
<dbReference type="Proteomes" id="UP001056336">
    <property type="component" value="Chromosome"/>
</dbReference>
<dbReference type="PANTHER" id="PTHR30136">
    <property type="entry name" value="HELIX-TURN-HELIX TRANSCRIPTIONAL REGULATOR, ICLR FAMILY"/>
    <property type="match status" value="1"/>
</dbReference>
<dbReference type="Gene3D" id="3.30.450.40">
    <property type="match status" value="1"/>
</dbReference>
<dbReference type="RefSeq" id="WP_249769391.1">
    <property type="nucleotide sequence ID" value="NZ_CP097332.1"/>
</dbReference>
<protein>
    <submittedName>
        <fullName evidence="6">IclR family transcriptional regulator</fullName>
    </submittedName>
</protein>
<dbReference type="Gene3D" id="1.10.10.10">
    <property type="entry name" value="Winged helix-like DNA-binding domain superfamily/Winged helix DNA-binding domain"/>
    <property type="match status" value="1"/>
</dbReference>
<reference evidence="6" key="2">
    <citation type="submission" date="2022-05" db="EMBL/GenBank/DDBJ databases">
        <authorList>
            <person name="Kim J.-S."/>
            <person name="Lee K."/>
            <person name="Suh M."/>
            <person name="Eom M."/>
            <person name="Kim J.-S."/>
            <person name="Kim D.-S."/>
            <person name="Ko S.-H."/>
            <person name="Shin Y."/>
            <person name="Lee J.-S."/>
        </authorList>
    </citation>
    <scope>NUCLEOTIDE SEQUENCE</scope>
    <source>
        <strain evidence="6">N237</strain>
    </source>
</reference>
<reference evidence="6" key="1">
    <citation type="journal article" date="2018" name="Int. J. Syst. Evol. Microbiol.">
        <title>Jatrophihabitans telluris sp. nov., isolated from sediment soil of lava forest wetlands and the emended description of the genus Jatrophihabitans.</title>
        <authorList>
            <person name="Lee K.C."/>
            <person name="Suh M.K."/>
            <person name="Eom M.K."/>
            <person name="Kim K.K."/>
            <person name="Kim J.S."/>
            <person name="Kim D.S."/>
            <person name="Ko S.H."/>
            <person name="Shin Y.K."/>
            <person name="Lee J.S."/>
        </authorList>
    </citation>
    <scope>NUCLEOTIDE SEQUENCE</scope>
    <source>
        <strain evidence="6">N237</strain>
    </source>
</reference>
<evidence type="ECO:0000256" key="2">
    <source>
        <dbReference type="ARBA" id="ARBA00023125"/>
    </source>
</evidence>
<dbReference type="InterPro" id="IPR036388">
    <property type="entry name" value="WH-like_DNA-bd_sf"/>
</dbReference>
<dbReference type="Pfam" id="PF01614">
    <property type="entry name" value="IclR_C"/>
    <property type="match status" value="1"/>
</dbReference>
<dbReference type="SUPFAM" id="SSF55781">
    <property type="entry name" value="GAF domain-like"/>
    <property type="match status" value="1"/>
</dbReference>
<keyword evidence="2" id="KW-0238">DNA-binding</keyword>
<sequence length="263" mass="27871">MVNPPSSPTAERAGVQSLHRALDVIEAVEQRGGHLPIAEIAAAAGLPLPTTHRLLHTLVERGWMRQLPNRRYALGFRLTPLGASAARLAATGATPLLADLVSSTGESANVAVLSGDRAEYVAQVPSAHSMRTFTEVGRRVELHCTGVGKAMLAQLSDTELTALVRRGGLAGYTDHTLTTERDLLDDLAHTRSRGYALDEQEQELGVRCVAVVVPDSGPAWTALSVSGPVTRMTDALIADAVPRLHAAGRKLRAATIHDGEAHS</sequence>